<dbReference type="InterPro" id="IPR004360">
    <property type="entry name" value="Glyas_Fos-R_dOase_dom"/>
</dbReference>
<dbReference type="InterPro" id="IPR037523">
    <property type="entry name" value="VOC_core"/>
</dbReference>
<dbReference type="Pfam" id="PF00903">
    <property type="entry name" value="Glyoxalase"/>
    <property type="match status" value="1"/>
</dbReference>
<gene>
    <name evidence="2" type="ORF">GCM10008957_42230</name>
</gene>
<name>A0A918CKI8_9DEIO</name>
<dbReference type="InterPro" id="IPR029068">
    <property type="entry name" value="Glyas_Bleomycin-R_OHBP_Dase"/>
</dbReference>
<dbReference type="AlphaFoldDB" id="A0A918CKI8"/>
<dbReference type="PROSITE" id="PS51819">
    <property type="entry name" value="VOC"/>
    <property type="match status" value="1"/>
</dbReference>
<reference evidence="2" key="1">
    <citation type="journal article" date="2014" name="Int. J. Syst. Evol. Microbiol.">
        <title>Complete genome sequence of Corynebacterium casei LMG S-19264T (=DSM 44701T), isolated from a smear-ripened cheese.</title>
        <authorList>
            <consortium name="US DOE Joint Genome Institute (JGI-PGF)"/>
            <person name="Walter F."/>
            <person name="Albersmeier A."/>
            <person name="Kalinowski J."/>
            <person name="Ruckert C."/>
        </authorList>
    </citation>
    <scope>NUCLEOTIDE SEQUENCE</scope>
    <source>
        <strain evidence="2">JCM 31311</strain>
    </source>
</reference>
<reference evidence="2" key="2">
    <citation type="submission" date="2020-09" db="EMBL/GenBank/DDBJ databases">
        <authorList>
            <person name="Sun Q."/>
            <person name="Ohkuma M."/>
        </authorList>
    </citation>
    <scope>NUCLEOTIDE SEQUENCE</scope>
    <source>
        <strain evidence="2">JCM 31311</strain>
    </source>
</reference>
<dbReference type="Gene3D" id="3.10.180.10">
    <property type="entry name" value="2,3-Dihydroxybiphenyl 1,2-Dioxygenase, domain 1"/>
    <property type="match status" value="1"/>
</dbReference>
<sequence>MRGQIPSQLVQLVGACRMILNYLSFVVADMARSLEFYRTLGLPVPAQAHLNAAGEPEDHVEVSVNGLRIAWETETLIAQVRAGWTAPTREGRLSVAFDAGSPAGVDAACARVRAEGFTVSADPYDAFWGQRYATLLDPDGNSVDVFAWLAK</sequence>
<dbReference type="Proteomes" id="UP000603865">
    <property type="component" value="Unassembled WGS sequence"/>
</dbReference>
<dbReference type="PANTHER" id="PTHR36503">
    <property type="entry name" value="BLR2520 PROTEIN"/>
    <property type="match status" value="1"/>
</dbReference>
<organism evidence="2 3">
    <name type="scientific">Deinococcus ruber</name>
    <dbReference type="NCBI Taxonomy" id="1848197"/>
    <lineage>
        <taxon>Bacteria</taxon>
        <taxon>Thermotogati</taxon>
        <taxon>Deinococcota</taxon>
        <taxon>Deinococci</taxon>
        <taxon>Deinococcales</taxon>
        <taxon>Deinococcaceae</taxon>
        <taxon>Deinococcus</taxon>
    </lineage>
</organism>
<dbReference type="PROSITE" id="PS51257">
    <property type="entry name" value="PROKAR_LIPOPROTEIN"/>
    <property type="match status" value="1"/>
</dbReference>
<feature type="domain" description="VOC" evidence="1">
    <location>
        <begin position="19"/>
        <end position="148"/>
    </location>
</feature>
<evidence type="ECO:0000313" key="3">
    <source>
        <dbReference type="Proteomes" id="UP000603865"/>
    </source>
</evidence>
<dbReference type="PANTHER" id="PTHR36503:SF3">
    <property type="entry name" value="BLR0126 PROTEIN"/>
    <property type="match status" value="1"/>
</dbReference>
<keyword evidence="3" id="KW-1185">Reference proteome</keyword>
<accession>A0A918CKI8</accession>
<comment type="caution">
    <text evidence="2">The sequence shown here is derived from an EMBL/GenBank/DDBJ whole genome shotgun (WGS) entry which is preliminary data.</text>
</comment>
<evidence type="ECO:0000313" key="2">
    <source>
        <dbReference type="EMBL" id="GGR26241.1"/>
    </source>
</evidence>
<protein>
    <submittedName>
        <fullName evidence="2">Glyoxalase</fullName>
    </submittedName>
</protein>
<dbReference type="EMBL" id="BMQL01000038">
    <property type="protein sequence ID" value="GGR26241.1"/>
    <property type="molecule type" value="Genomic_DNA"/>
</dbReference>
<dbReference type="SUPFAM" id="SSF54593">
    <property type="entry name" value="Glyoxalase/Bleomycin resistance protein/Dihydroxybiphenyl dioxygenase"/>
    <property type="match status" value="1"/>
</dbReference>
<evidence type="ECO:0000259" key="1">
    <source>
        <dbReference type="PROSITE" id="PS51819"/>
    </source>
</evidence>
<proteinExistence type="predicted"/>